<gene>
    <name evidence="8" type="ORF">CALCODRAFT_519558</name>
</gene>
<keyword evidence="3 6" id="KW-0479">Metal-binding</keyword>
<dbReference type="Pfam" id="PF08240">
    <property type="entry name" value="ADH_N"/>
    <property type="match status" value="1"/>
</dbReference>
<evidence type="ECO:0000313" key="9">
    <source>
        <dbReference type="Proteomes" id="UP000076842"/>
    </source>
</evidence>
<keyword evidence="9" id="KW-1185">Reference proteome</keyword>
<dbReference type="InterPro" id="IPR013154">
    <property type="entry name" value="ADH-like_N"/>
</dbReference>
<dbReference type="AlphaFoldDB" id="A0A165E707"/>
<feature type="domain" description="Enoyl reductase (ER)" evidence="7">
    <location>
        <begin position="13"/>
        <end position="370"/>
    </location>
</feature>
<evidence type="ECO:0000259" key="7">
    <source>
        <dbReference type="SMART" id="SM00829"/>
    </source>
</evidence>
<keyword evidence="5" id="KW-0560">Oxidoreductase</keyword>
<evidence type="ECO:0000256" key="2">
    <source>
        <dbReference type="ARBA" id="ARBA00008072"/>
    </source>
</evidence>
<dbReference type="SUPFAM" id="SSF50129">
    <property type="entry name" value="GroES-like"/>
    <property type="match status" value="1"/>
</dbReference>
<dbReference type="SMART" id="SM00829">
    <property type="entry name" value="PKS_ER"/>
    <property type="match status" value="1"/>
</dbReference>
<evidence type="ECO:0000256" key="5">
    <source>
        <dbReference type="ARBA" id="ARBA00023002"/>
    </source>
</evidence>
<dbReference type="EMBL" id="KV424019">
    <property type="protein sequence ID" value="KZT54234.1"/>
    <property type="molecule type" value="Genomic_DNA"/>
</dbReference>
<comment type="similarity">
    <text evidence="2 6">Belongs to the zinc-containing alcohol dehydrogenase family.</text>
</comment>
<dbReference type="CDD" id="cd08278">
    <property type="entry name" value="benzyl_alcohol_DH"/>
    <property type="match status" value="1"/>
</dbReference>
<dbReference type="Pfam" id="PF00107">
    <property type="entry name" value="ADH_zinc_N"/>
    <property type="match status" value="1"/>
</dbReference>
<dbReference type="InterPro" id="IPR002328">
    <property type="entry name" value="ADH_Zn_CS"/>
</dbReference>
<dbReference type="Gene3D" id="3.90.180.10">
    <property type="entry name" value="Medium-chain alcohol dehydrogenases, catalytic domain"/>
    <property type="match status" value="1"/>
</dbReference>
<accession>A0A165E707</accession>
<evidence type="ECO:0000313" key="8">
    <source>
        <dbReference type="EMBL" id="KZT54234.1"/>
    </source>
</evidence>
<dbReference type="STRING" id="1353952.A0A165E707"/>
<evidence type="ECO:0000256" key="3">
    <source>
        <dbReference type="ARBA" id="ARBA00022723"/>
    </source>
</evidence>
<dbReference type="PANTHER" id="PTHR43350:SF2">
    <property type="entry name" value="GROES-LIKE ZINC-BINDING ALCOHOL DEHYDROGENASE FAMILY PROTEIN"/>
    <property type="match status" value="1"/>
</dbReference>
<dbReference type="InterPro" id="IPR013149">
    <property type="entry name" value="ADH-like_C"/>
</dbReference>
<name>A0A165E707_9BASI</name>
<dbReference type="InterPro" id="IPR036291">
    <property type="entry name" value="NAD(P)-bd_dom_sf"/>
</dbReference>
<sequence>MIKTQALVLDAPGAQFTLQDIVLDEPQADELVVDMVASGICHTDLNVASGNLPVGGFPFVAGHEGSGIVRAVGSDVKHLKPGDRVLLSHASCGKCWTCKDKHPTYCIDYHSMNFIARRQDGSCTATNSAGKEVVARFFGQSSFAKTSIVHVSSAVNVPNLTVQELQLLAPLGCGLMTGAATVPNMLKAKKGEGIAIFGAGGVGFGALFSAASIGCSPIIVVEVNQQRLALAGKLGATHTLNPRTVPDVNAAIRELTGGLGVHYSVETTANEQAQLSAIMSVRKMGKVGIIGSGGDRYVRIATEALILGGAQLLGVAMGDAYTPEFIPHMVEEYRAQRFPVEMISQIYRPEDINEACHDMHTGKVIKPIIVWPIPPGLVDDPATFGL</sequence>
<dbReference type="GO" id="GO:0016491">
    <property type="term" value="F:oxidoreductase activity"/>
    <property type="evidence" value="ECO:0007669"/>
    <property type="project" value="UniProtKB-KW"/>
</dbReference>
<evidence type="ECO:0000256" key="4">
    <source>
        <dbReference type="ARBA" id="ARBA00022833"/>
    </source>
</evidence>
<dbReference type="GO" id="GO:0008270">
    <property type="term" value="F:zinc ion binding"/>
    <property type="evidence" value="ECO:0007669"/>
    <property type="project" value="InterPro"/>
</dbReference>
<dbReference type="PANTHER" id="PTHR43350">
    <property type="entry name" value="NAD-DEPENDENT ALCOHOL DEHYDROGENASE"/>
    <property type="match status" value="1"/>
</dbReference>
<dbReference type="InterPro" id="IPR011032">
    <property type="entry name" value="GroES-like_sf"/>
</dbReference>
<dbReference type="InterPro" id="IPR020843">
    <property type="entry name" value="ER"/>
</dbReference>
<dbReference type="Gene3D" id="3.40.50.720">
    <property type="entry name" value="NAD(P)-binding Rossmann-like Domain"/>
    <property type="match status" value="1"/>
</dbReference>
<protein>
    <submittedName>
        <fullName evidence="8">Benzyl alcohol dehydrogenase</fullName>
    </submittedName>
</protein>
<evidence type="ECO:0000256" key="1">
    <source>
        <dbReference type="ARBA" id="ARBA00001947"/>
    </source>
</evidence>
<dbReference type="OrthoDB" id="256333at2759"/>
<proteinExistence type="inferred from homology"/>
<organism evidence="8 9">
    <name type="scientific">Calocera cornea HHB12733</name>
    <dbReference type="NCBI Taxonomy" id="1353952"/>
    <lineage>
        <taxon>Eukaryota</taxon>
        <taxon>Fungi</taxon>
        <taxon>Dikarya</taxon>
        <taxon>Basidiomycota</taxon>
        <taxon>Agaricomycotina</taxon>
        <taxon>Dacrymycetes</taxon>
        <taxon>Dacrymycetales</taxon>
        <taxon>Dacrymycetaceae</taxon>
        <taxon>Calocera</taxon>
    </lineage>
</organism>
<keyword evidence="4 6" id="KW-0862">Zinc</keyword>
<dbReference type="InParanoid" id="A0A165E707"/>
<dbReference type="SUPFAM" id="SSF51735">
    <property type="entry name" value="NAD(P)-binding Rossmann-fold domains"/>
    <property type="match status" value="1"/>
</dbReference>
<reference evidence="8 9" key="1">
    <citation type="journal article" date="2016" name="Mol. Biol. Evol.">
        <title>Comparative Genomics of Early-Diverging Mushroom-Forming Fungi Provides Insights into the Origins of Lignocellulose Decay Capabilities.</title>
        <authorList>
            <person name="Nagy L.G."/>
            <person name="Riley R."/>
            <person name="Tritt A."/>
            <person name="Adam C."/>
            <person name="Daum C."/>
            <person name="Floudas D."/>
            <person name="Sun H."/>
            <person name="Yadav J.S."/>
            <person name="Pangilinan J."/>
            <person name="Larsson K.H."/>
            <person name="Matsuura K."/>
            <person name="Barry K."/>
            <person name="Labutti K."/>
            <person name="Kuo R."/>
            <person name="Ohm R.A."/>
            <person name="Bhattacharya S.S."/>
            <person name="Shirouzu T."/>
            <person name="Yoshinaga Y."/>
            <person name="Martin F.M."/>
            <person name="Grigoriev I.V."/>
            <person name="Hibbett D.S."/>
        </authorList>
    </citation>
    <scope>NUCLEOTIDE SEQUENCE [LARGE SCALE GENOMIC DNA]</scope>
    <source>
        <strain evidence="8 9">HHB12733</strain>
    </source>
</reference>
<comment type="cofactor">
    <cofactor evidence="1 6">
        <name>Zn(2+)</name>
        <dbReference type="ChEBI" id="CHEBI:29105"/>
    </cofactor>
</comment>
<dbReference type="Proteomes" id="UP000076842">
    <property type="component" value="Unassembled WGS sequence"/>
</dbReference>
<evidence type="ECO:0000256" key="6">
    <source>
        <dbReference type="RuleBase" id="RU361277"/>
    </source>
</evidence>
<dbReference type="PROSITE" id="PS00059">
    <property type="entry name" value="ADH_ZINC"/>
    <property type="match status" value="1"/>
</dbReference>